<evidence type="ECO:0000256" key="2">
    <source>
        <dbReference type="ARBA" id="ARBA00023015"/>
    </source>
</evidence>
<evidence type="ECO:0000259" key="6">
    <source>
        <dbReference type="PROSITE" id="PS51755"/>
    </source>
</evidence>
<organism evidence="7">
    <name type="scientific">Salinispora pacifica</name>
    <dbReference type="NCBI Taxonomy" id="351187"/>
    <lineage>
        <taxon>Bacteria</taxon>
        <taxon>Bacillati</taxon>
        <taxon>Actinomycetota</taxon>
        <taxon>Actinomycetes</taxon>
        <taxon>Micromonosporales</taxon>
        <taxon>Micromonosporaceae</taxon>
        <taxon>Salinispora</taxon>
    </lineage>
</organism>
<dbReference type="Gene3D" id="1.25.40.10">
    <property type="entry name" value="Tetratricopeptide repeat domain"/>
    <property type="match status" value="1"/>
</dbReference>
<keyword evidence="4" id="KW-0804">Transcription</keyword>
<dbReference type="GO" id="GO:0006355">
    <property type="term" value="P:regulation of DNA-templated transcription"/>
    <property type="evidence" value="ECO:0007669"/>
    <property type="project" value="InterPro"/>
</dbReference>
<dbReference type="InterPro" id="IPR016032">
    <property type="entry name" value="Sig_transdc_resp-reg_C-effctor"/>
</dbReference>
<evidence type="ECO:0000256" key="4">
    <source>
        <dbReference type="ARBA" id="ARBA00023163"/>
    </source>
</evidence>
<dbReference type="GO" id="GO:0000160">
    <property type="term" value="P:phosphorelay signal transduction system"/>
    <property type="evidence" value="ECO:0007669"/>
    <property type="project" value="InterPro"/>
</dbReference>
<reference evidence="7" key="1">
    <citation type="journal article" date="2014" name="Tetrahedron">
        <title>Discovery of the lomaiviticin biosynthetic gene cluster in Salinispora pacifica.</title>
        <authorList>
            <person name="Janso J.E."/>
            <person name="Haltli B.A."/>
            <person name="Eustaquio A.S."/>
            <person name="Kulowski K."/>
            <person name="Waldman A.J."/>
            <person name="Zha L."/>
            <person name="Nakamura H."/>
            <person name="Bernan V.S."/>
            <person name="He H."/>
            <person name="Carter G.T."/>
            <person name="Koehn F.E."/>
            <person name="Balskus E.P."/>
        </authorList>
    </citation>
    <scope>NUCLEOTIDE SEQUENCE</scope>
    <source>
        <strain evidence="7">DPJ-0016</strain>
    </source>
</reference>
<evidence type="ECO:0000256" key="3">
    <source>
        <dbReference type="ARBA" id="ARBA00023125"/>
    </source>
</evidence>
<evidence type="ECO:0000256" key="1">
    <source>
        <dbReference type="ARBA" id="ARBA00005820"/>
    </source>
</evidence>
<dbReference type="InterPro" id="IPR001867">
    <property type="entry name" value="OmpR/PhoB-type_DNA-bd"/>
</dbReference>
<dbReference type="InterPro" id="IPR036388">
    <property type="entry name" value="WH-like_DNA-bd_sf"/>
</dbReference>
<dbReference type="InterPro" id="IPR051677">
    <property type="entry name" value="AfsR-DnrI-RedD_regulator"/>
</dbReference>
<dbReference type="GO" id="GO:0003677">
    <property type="term" value="F:DNA binding"/>
    <property type="evidence" value="ECO:0007669"/>
    <property type="project" value="UniProtKB-UniRule"/>
</dbReference>
<dbReference type="PANTHER" id="PTHR35807:SF1">
    <property type="entry name" value="TRANSCRIPTIONAL REGULATOR REDD"/>
    <property type="match status" value="1"/>
</dbReference>
<dbReference type="Pfam" id="PF00486">
    <property type="entry name" value="Trans_reg_C"/>
    <property type="match status" value="1"/>
</dbReference>
<keyword evidence="3 5" id="KW-0238">DNA-binding</keyword>
<dbReference type="AlphaFoldDB" id="A0A059UHF9"/>
<dbReference type="PANTHER" id="PTHR35807">
    <property type="entry name" value="TRANSCRIPTIONAL REGULATOR REDD-RELATED"/>
    <property type="match status" value="1"/>
</dbReference>
<dbReference type="PROSITE" id="PS51755">
    <property type="entry name" value="OMPR_PHOB"/>
    <property type="match status" value="1"/>
</dbReference>
<evidence type="ECO:0000256" key="5">
    <source>
        <dbReference type="PROSITE-ProRule" id="PRU01091"/>
    </source>
</evidence>
<keyword evidence="2" id="KW-0805">Transcription regulation</keyword>
<feature type="domain" description="OmpR/PhoB-type" evidence="6">
    <location>
        <begin position="1"/>
        <end position="105"/>
    </location>
</feature>
<evidence type="ECO:0000313" key="7">
    <source>
        <dbReference type="EMBL" id="AHZ61841.1"/>
    </source>
</evidence>
<dbReference type="EMBL" id="KF731828">
    <property type="protein sequence ID" value="AHZ61841.1"/>
    <property type="molecule type" value="Genomic_DNA"/>
</dbReference>
<sequence>MERDQTLLNFGLLGPLSLHYGCTPVETSAPKQRQVLALLALNVGRVVTVPTLIEELWGDRPPRSHATTLQTYILQLRNALATAGYGSPEARQIIGTRHNGYLLEGFACETDVEVYNRHLFAGRAAAEAGDQHRASQEFGHALQVWRGSALVDVRMGPILEIEAASLEESRLCALERRIETDLALGRHSDLLAELTLVTARNPMNENLCALRMMAMYRAGHVGRSLQAYHRLRSILNEELGVEPGPRVQRLLAAILAGDPGLEETSPLSPPSRFTVRHP</sequence>
<dbReference type="Gene3D" id="1.10.10.10">
    <property type="entry name" value="Winged helix-like DNA-binding domain superfamily/Winged helix DNA-binding domain"/>
    <property type="match status" value="1"/>
</dbReference>
<protein>
    <submittedName>
        <fullName evidence="7">Lom7</fullName>
    </submittedName>
</protein>
<feature type="DNA-binding region" description="OmpR/PhoB-type" evidence="5">
    <location>
        <begin position="1"/>
        <end position="105"/>
    </location>
</feature>
<accession>A0A059UHF9</accession>
<dbReference type="InterPro" id="IPR005158">
    <property type="entry name" value="BTAD"/>
</dbReference>
<dbReference type="SUPFAM" id="SSF46894">
    <property type="entry name" value="C-terminal effector domain of the bipartite response regulators"/>
    <property type="match status" value="1"/>
</dbReference>
<dbReference type="SUPFAM" id="SSF48452">
    <property type="entry name" value="TPR-like"/>
    <property type="match status" value="1"/>
</dbReference>
<dbReference type="SMART" id="SM00862">
    <property type="entry name" value="Trans_reg_C"/>
    <property type="match status" value="1"/>
</dbReference>
<dbReference type="CDD" id="cd15831">
    <property type="entry name" value="BTAD"/>
    <property type="match status" value="1"/>
</dbReference>
<dbReference type="SMART" id="SM01043">
    <property type="entry name" value="BTAD"/>
    <property type="match status" value="1"/>
</dbReference>
<name>A0A059UHF9_SALPI</name>
<dbReference type="InterPro" id="IPR011990">
    <property type="entry name" value="TPR-like_helical_dom_sf"/>
</dbReference>
<gene>
    <name evidence="7" type="primary">lom7</name>
</gene>
<proteinExistence type="inferred from homology"/>
<dbReference type="Pfam" id="PF03704">
    <property type="entry name" value="BTAD"/>
    <property type="match status" value="1"/>
</dbReference>
<comment type="similarity">
    <text evidence="1">Belongs to the AfsR/DnrI/RedD regulatory family.</text>
</comment>